<dbReference type="Pfam" id="PF08387">
    <property type="entry name" value="FBD"/>
    <property type="match status" value="1"/>
</dbReference>
<sequence>MVLVSLYSLFLAGLGVGLNGIENLFGPFISTDADVGKLVENAVNRGVRELFFTLEWSADPAILPKSLNTCKSLFHLKLSHNILVDFPTSSCFPSLEKLELQYVMYKDEASLVNLLSSCPVLESLVVKRNEDDNVAKFSVKVPSLRFLLYSNDNKSMTDENDVVDAGRSLVMDTPALSQLNISDCSEDSWSIKNMPCLQDAHISGQSFHDTSKLLRSASAVSSLGLHLTDELAVYCSTNEFPQLIECTITPCDSDWMDSLLLFLGNTPKLKKITVDYRLTYEPPPVSASWMPRFPHPECLYSCLENFELIDYGGREEKKELVEYILIMSECLKITATISMRSNLEDKETIMETLNSLFLSFNNISFSVQT</sequence>
<evidence type="ECO:0000256" key="1">
    <source>
        <dbReference type="SAM" id="SignalP"/>
    </source>
</evidence>
<accession>A0ABC8L998</accession>
<dbReference type="InterPro" id="IPR006566">
    <property type="entry name" value="FBD"/>
</dbReference>
<gene>
    <name evidence="3" type="ORF">ERUC_LOCUS32352</name>
</gene>
<dbReference type="AlphaFoldDB" id="A0ABC8L998"/>
<dbReference type="Pfam" id="PF24758">
    <property type="entry name" value="LRR_At5g56370"/>
    <property type="match status" value="1"/>
</dbReference>
<protein>
    <recommendedName>
        <fullName evidence="2">FBD domain-containing protein</fullName>
    </recommendedName>
</protein>
<dbReference type="InterPro" id="IPR032675">
    <property type="entry name" value="LRR_dom_sf"/>
</dbReference>
<feature type="chain" id="PRO_5044871907" description="FBD domain-containing protein" evidence="1">
    <location>
        <begin position="18"/>
        <end position="369"/>
    </location>
</feature>
<comment type="caution">
    <text evidence="3">The sequence shown here is derived from an EMBL/GenBank/DDBJ whole genome shotgun (WGS) entry which is preliminary data.</text>
</comment>
<dbReference type="InterPro" id="IPR050232">
    <property type="entry name" value="FBL13/AtMIF1-like"/>
</dbReference>
<evidence type="ECO:0000313" key="4">
    <source>
        <dbReference type="Proteomes" id="UP001642260"/>
    </source>
</evidence>
<dbReference type="PANTHER" id="PTHR31900">
    <property type="entry name" value="F-BOX/RNI SUPERFAMILY PROTEIN-RELATED"/>
    <property type="match status" value="1"/>
</dbReference>
<feature type="domain" description="FBD" evidence="2">
    <location>
        <begin position="297"/>
        <end position="368"/>
    </location>
</feature>
<dbReference type="Proteomes" id="UP001642260">
    <property type="component" value="Unassembled WGS sequence"/>
</dbReference>
<dbReference type="Gene3D" id="3.80.10.10">
    <property type="entry name" value="Ribonuclease Inhibitor"/>
    <property type="match status" value="1"/>
</dbReference>
<name>A0ABC8L998_ERUVS</name>
<keyword evidence="4" id="KW-1185">Reference proteome</keyword>
<dbReference type="PANTHER" id="PTHR31900:SF34">
    <property type="entry name" value="EMB|CAB62440.1-RELATED"/>
    <property type="match status" value="1"/>
</dbReference>
<reference evidence="3 4" key="1">
    <citation type="submission" date="2022-03" db="EMBL/GenBank/DDBJ databases">
        <authorList>
            <person name="Macdonald S."/>
            <person name="Ahmed S."/>
            <person name="Newling K."/>
        </authorList>
    </citation>
    <scope>NUCLEOTIDE SEQUENCE [LARGE SCALE GENOMIC DNA]</scope>
</reference>
<feature type="signal peptide" evidence="1">
    <location>
        <begin position="1"/>
        <end position="17"/>
    </location>
</feature>
<keyword evidence="1" id="KW-0732">Signal</keyword>
<evidence type="ECO:0000259" key="2">
    <source>
        <dbReference type="SMART" id="SM00579"/>
    </source>
</evidence>
<dbReference type="EMBL" id="CAKOAT010464042">
    <property type="protein sequence ID" value="CAH8376362.1"/>
    <property type="molecule type" value="Genomic_DNA"/>
</dbReference>
<proteinExistence type="predicted"/>
<organism evidence="3 4">
    <name type="scientific">Eruca vesicaria subsp. sativa</name>
    <name type="common">Garden rocket</name>
    <name type="synonym">Eruca sativa</name>
    <dbReference type="NCBI Taxonomy" id="29727"/>
    <lineage>
        <taxon>Eukaryota</taxon>
        <taxon>Viridiplantae</taxon>
        <taxon>Streptophyta</taxon>
        <taxon>Embryophyta</taxon>
        <taxon>Tracheophyta</taxon>
        <taxon>Spermatophyta</taxon>
        <taxon>Magnoliopsida</taxon>
        <taxon>eudicotyledons</taxon>
        <taxon>Gunneridae</taxon>
        <taxon>Pentapetalae</taxon>
        <taxon>rosids</taxon>
        <taxon>malvids</taxon>
        <taxon>Brassicales</taxon>
        <taxon>Brassicaceae</taxon>
        <taxon>Brassiceae</taxon>
        <taxon>Eruca</taxon>
    </lineage>
</organism>
<evidence type="ECO:0000313" key="3">
    <source>
        <dbReference type="EMBL" id="CAH8376362.1"/>
    </source>
</evidence>
<dbReference type="SMART" id="SM00579">
    <property type="entry name" value="FBD"/>
    <property type="match status" value="1"/>
</dbReference>
<dbReference type="SUPFAM" id="SSF52047">
    <property type="entry name" value="RNI-like"/>
    <property type="match status" value="1"/>
</dbReference>
<dbReference type="InterPro" id="IPR055411">
    <property type="entry name" value="LRR_FXL15/At3g58940/PEG3-like"/>
</dbReference>